<comment type="catalytic activity">
    <reaction evidence="5">
        <text>[thioredoxin]-disulfide + L-methionine + H2O = L-methionine (S)-S-oxide + [thioredoxin]-dithiol</text>
        <dbReference type="Rhea" id="RHEA:19993"/>
        <dbReference type="Rhea" id="RHEA-COMP:10698"/>
        <dbReference type="Rhea" id="RHEA-COMP:10700"/>
        <dbReference type="ChEBI" id="CHEBI:15377"/>
        <dbReference type="ChEBI" id="CHEBI:29950"/>
        <dbReference type="ChEBI" id="CHEBI:50058"/>
        <dbReference type="ChEBI" id="CHEBI:57844"/>
        <dbReference type="ChEBI" id="CHEBI:58772"/>
        <dbReference type="EC" id="1.8.4.11"/>
    </reaction>
</comment>
<comment type="caution">
    <text evidence="7">The sequence shown here is derived from an EMBL/GenBank/DDBJ whole genome shotgun (WGS) entry which is preliminary data.</text>
</comment>
<evidence type="ECO:0000259" key="6">
    <source>
        <dbReference type="Pfam" id="PF01625"/>
    </source>
</evidence>
<dbReference type="InterPro" id="IPR002569">
    <property type="entry name" value="Met_Sox_Rdtase_MsrA_dom"/>
</dbReference>
<dbReference type="OrthoDB" id="4174719at2"/>
<dbReference type="PANTHER" id="PTHR43774:SF1">
    <property type="entry name" value="PEPTIDE METHIONINE SULFOXIDE REDUCTASE MSRA 2"/>
    <property type="match status" value="1"/>
</dbReference>
<dbReference type="Pfam" id="PF01625">
    <property type="entry name" value="PMSR"/>
    <property type="match status" value="1"/>
</dbReference>
<comment type="catalytic activity">
    <reaction evidence="4">
        <text>L-methionyl-[protein] + [thioredoxin]-disulfide + H2O = L-methionyl-(S)-S-oxide-[protein] + [thioredoxin]-dithiol</text>
        <dbReference type="Rhea" id="RHEA:14217"/>
        <dbReference type="Rhea" id="RHEA-COMP:10698"/>
        <dbReference type="Rhea" id="RHEA-COMP:10700"/>
        <dbReference type="Rhea" id="RHEA-COMP:12313"/>
        <dbReference type="Rhea" id="RHEA-COMP:12315"/>
        <dbReference type="ChEBI" id="CHEBI:15377"/>
        <dbReference type="ChEBI" id="CHEBI:16044"/>
        <dbReference type="ChEBI" id="CHEBI:29950"/>
        <dbReference type="ChEBI" id="CHEBI:44120"/>
        <dbReference type="ChEBI" id="CHEBI:50058"/>
        <dbReference type="EC" id="1.8.4.11"/>
    </reaction>
</comment>
<dbReference type="Gene3D" id="3.30.1060.10">
    <property type="entry name" value="Peptide methionine sulphoxide reductase MsrA"/>
    <property type="match status" value="1"/>
</dbReference>
<dbReference type="AlphaFoldDB" id="A0A1E5G3A6"/>
<dbReference type="EMBL" id="MIJE01000011">
    <property type="protein sequence ID" value="OEF97521.1"/>
    <property type="molecule type" value="Genomic_DNA"/>
</dbReference>
<keyword evidence="8" id="KW-1185">Reference proteome</keyword>
<gene>
    <name evidence="7" type="ORF">BHF68_04765</name>
</gene>
<evidence type="ECO:0000313" key="8">
    <source>
        <dbReference type="Proteomes" id="UP000094296"/>
    </source>
</evidence>
<keyword evidence="3" id="KW-0560">Oxidoreductase</keyword>
<evidence type="ECO:0000256" key="3">
    <source>
        <dbReference type="ARBA" id="ARBA00023002"/>
    </source>
</evidence>
<sequence>MTEGVYRTRVGYAGGTTANPTYERIGDHTEVLQIDFNPLEISFEEVVHLFWKYHTPSRRVYSRQYLPILLYHDEKQERVAKKSYLRAEQQYGKIYTQLMPMRSFYLAENYHQKYYLQLDKEIAEEYRTIYPDWQDFINSTATARVNGYIVGYGDNDKLEQEIDKLGLSSKGQERLLRLIRRY</sequence>
<evidence type="ECO:0000256" key="4">
    <source>
        <dbReference type="ARBA" id="ARBA00047806"/>
    </source>
</evidence>
<comment type="similarity">
    <text evidence="1">Belongs to the MsrA Met sulfoxide reductase family.</text>
</comment>
<evidence type="ECO:0000256" key="2">
    <source>
        <dbReference type="ARBA" id="ARBA00012502"/>
    </source>
</evidence>
<dbReference type="InterPro" id="IPR036509">
    <property type="entry name" value="Met_Sox_Rdtase_MsrA_sf"/>
</dbReference>
<accession>A0A1E5G3A6</accession>
<dbReference type="SUPFAM" id="SSF55068">
    <property type="entry name" value="Peptide methionine sulfoxide reductase"/>
    <property type="match status" value="1"/>
</dbReference>
<evidence type="ECO:0000256" key="1">
    <source>
        <dbReference type="ARBA" id="ARBA00005591"/>
    </source>
</evidence>
<evidence type="ECO:0000256" key="5">
    <source>
        <dbReference type="ARBA" id="ARBA00048782"/>
    </source>
</evidence>
<organism evidence="7 8">
    <name type="scientific">Desulfuribacillus alkaliarsenatis</name>
    <dbReference type="NCBI Taxonomy" id="766136"/>
    <lineage>
        <taxon>Bacteria</taxon>
        <taxon>Bacillati</taxon>
        <taxon>Bacillota</taxon>
        <taxon>Desulfuribacillia</taxon>
        <taxon>Desulfuribacillales</taxon>
        <taxon>Desulfuribacillaceae</taxon>
        <taxon>Desulfuribacillus</taxon>
    </lineage>
</organism>
<dbReference type="STRING" id="766136.BHF68_04765"/>
<dbReference type="GO" id="GO:0008113">
    <property type="term" value="F:peptide-methionine (S)-S-oxide reductase activity"/>
    <property type="evidence" value="ECO:0007669"/>
    <property type="project" value="UniProtKB-EC"/>
</dbReference>
<reference evidence="7 8" key="1">
    <citation type="submission" date="2016-09" db="EMBL/GenBank/DDBJ databases">
        <title>Draft genome sequence for the type strain of Desulfuribacillus alkaliarsenatis AHT28, an obligately anaerobic, sulfidogenic bacterium isolated from Russian soda lake sediments.</title>
        <authorList>
            <person name="Abin C.A."/>
            <person name="Hollibaugh J.T."/>
        </authorList>
    </citation>
    <scope>NUCLEOTIDE SEQUENCE [LARGE SCALE GENOMIC DNA]</scope>
    <source>
        <strain evidence="7 8">AHT28</strain>
    </source>
</reference>
<dbReference type="EC" id="1.8.4.11" evidence="2"/>
<proteinExistence type="inferred from homology"/>
<dbReference type="PANTHER" id="PTHR43774">
    <property type="entry name" value="PEPTIDE METHIONINE SULFOXIDE REDUCTASE"/>
    <property type="match status" value="1"/>
</dbReference>
<evidence type="ECO:0000313" key="7">
    <source>
        <dbReference type="EMBL" id="OEF97521.1"/>
    </source>
</evidence>
<name>A0A1E5G3A6_9FIRM</name>
<dbReference type="Proteomes" id="UP000094296">
    <property type="component" value="Unassembled WGS sequence"/>
</dbReference>
<protein>
    <recommendedName>
        <fullName evidence="2">peptide-methionine (S)-S-oxide reductase</fullName>
        <ecNumber evidence="2">1.8.4.11</ecNumber>
    </recommendedName>
</protein>
<feature type="domain" description="Peptide methionine sulphoxide reductase MsrA" evidence="6">
    <location>
        <begin position="2"/>
        <end position="118"/>
    </location>
</feature>